<dbReference type="InterPro" id="IPR036621">
    <property type="entry name" value="Anticodon-bd_dom_sf"/>
</dbReference>
<dbReference type="Gene3D" id="3.40.50.800">
    <property type="entry name" value="Anticodon-binding domain"/>
    <property type="match status" value="1"/>
</dbReference>
<dbReference type="FunFam" id="3.40.50.800:FF:000008">
    <property type="entry name" value="histidine--tRNA ligase, cytoplasmic isoform X1"/>
    <property type="match status" value="1"/>
</dbReference>
<dbReference type="InterPro" id="IPR033656">
    <property type="entry name" value="HisRS_anticodon"/>
</dbReference>
<dbReference type="PIRSF" id="PIRSF001549">
    <property type="entry name" value="His-tRNA_synth"/>
    <property type="match status" value="1"/>
</dbReference>
<evidence type="ECO:0000256" key="5">
    <source>
        <dbReference type="ARBA" id="ARBA00022840"/>
    </source>
</evidence>
<evidence type="ECO:0000256" key="9">
    <source>
        <dbReference type="PIRSR" id="PIRSR001549-1"/>
    </source>
</evidence>
<dbReference type="AlphaFoldDB" id="A0A183IEH4"/>
<dbReference type="PROSITE" id="PS50862">
    <property type="entry name" value="AA_TRNA_LIGASE_II"/>
    <property type="match status" value="1"/>
</dbReference>
<dbReference type="GO" id="GO:0006427">
    <property type="term" value="P:histidyl-tRNA aminoacylation"/>
    <property type="evidence" value="ECO:0007669"/>
    <property type="project" value="TreeGrafter"/>
</dbReference>
<feature type="binding site" evidence="9">
    <location>
        <position position="80"/>
    </location>
    <ligand>
        <name>L-histidine</name>
        <dbReference type="ChEBI" id="CHEBI:57595"/>
    </ligand>
</feature>
<keyword evidence="12" id="KW-1185">Reference proteome</keyword>
<dbReference type="InterPro" id="IPR004516">
    <property type="entry name" value="HisRS/HisZ"/>
</dbReference>
<dbReference type="FunFam" id="3.30.930.10:FF:000061">
    <property type="entry name" value="Histidine--tRNA ligase, cytoplasmic"/>
    <property type="match status" value="1"/>
</dbReference>
<dbReference type="InterPro" id="IPR045864">
    <property type="entry name" value="aa-tRNA-synth_II/BPL/LPL"/>
</dbReference>
<dbReference type="EC" id="6.1.1.21" evidence="2"/>
<evidence type="ECO:0000256" key="4">
    <source>
        <dbReference type="ARBA" id="ARBA00022741"/>
    </source>
</evidence>
<dbReference type="GO" id="GO:0005829">
    <property type="term" value="C:cytosol"/>
    <property type="evidence" value="ECO:0007669"/>
    <property type="project" value="TreeGrafter"/>
</dbReference>
<evidence type="ECO:0000256" key="6">
    <source>
        <dbReference type="ARBA" id="ARBA00022917"/>
    </source>
</evidence>
<proteinExistence type="inferred from homology"/>
<organism evidence="13">
    <name type="scientific">Soboliphyme baturini</name>
    <dbReference type="NCBI Taxonomy" id="241478"/>
    <lineage>
        <taxon>Eukaryota</taxon>
        <taxon>Metazoa</taxon>
        <taxon>Ecdysozoa</taxon>
        <taxon>Nematoda</taxon>
        <taxon>Enoplea</taxon>
        <taxon>Dorylaimia</taxon>
        <taxon>Dioctophymatida</taxon>
        <taxon>Dioctophymatoidea</taxon>
        <taxon>Soboliphymatidae</taxon>
        <taxon>Soboliphyme</taxon>
    </lineage>
</organism>
<keyword evidence="4" id="KW-0547">Nucleotide-binding</keyword>
<dbReference type="WBParaSite" id="SBAD_0000211801-mRNA-1">
    <property type="protein sequence ID" value="SBAD_0000211801-mRNA-1"/>
    <property type="gene ID" value="SBAD_0000211801"/>
</dbReference>
<evidence type="ECO:0000256" key="2">
    <source>
        <dbReference type="ARBA" id="ARBA00012815"/>
    </source>
</evidence>
<evidence type="ECO:0000313" key="11">
    <source>
        <dbReference type="EMBL" id="VDO96224.1"/>
    </source>
</evidence>
<feature type="binding site" evidence="9">
    <location>
        <begin position="256"/>
        <end position="257"/>
    </location>
    <ligand>
        <name>L-histidine</name>
        <dbReference type="ChEBI" id="CHEBI:57595"/>
    </ligand>
</feature>
<dbReference type="GO" id="GO:0002119">
    <property type="term" value="P:nematode larval development"/>
    <property type="evidence" value="ECO:0007669"/>
    <property type="project" value="TreeGrafter"/>
</dbReference>
<evidence type="ECO:0000259" key="10">
    <source>
        <dbReference type="PROSITE" id="PS50862"/>
    </source>
</evidence>
<dbReference type="Proteomes" id="UP000270296">
    <property type="component" value="Unassembled WGS sequence"/>
</dbReference>
<dbReference type="Pfam" id="PF13393">
    <property type="entry name" value="tRNA-synt_His"/>
    <property type="match status" value="1"/>
</dbReference>
<keyword evidence="3" id="KW-0436">Ligase</keyword>
<dbReference type="SUPFAM" id="SSF52954">
    <property type="entry name" value="Class II aaRS ABD-related"/>
    <property type="match status" value="1"/>
</dbReference>
<evidence type="ECO:0000256" key="3">
    <source>
        <dbReference type="ARBA" id="ARBA00022598"/>
    </source>
</evidence>
<dbReference type="InterPro" id="IPR006195">
    <property type="entry name" value="aa-tRNA-synth_II"/>
</dbReference>
<evidence type="ECO:0000256" key="1">
    <source>
        <dbReference type="ARBA" id="ARBA00008226"/>
    </source>
</evidence>
<keyword evidence="6" id="KW-0648">Protein biosynthesis</keyword>
<evidence type="ECO:0000313" key="13">
    <source>
        <dbReference type="WBParaSite" id="SBAD_0000211801-mRNA-1"/>
    </source>
</evidence>
<dbReference type="InterPro" id="IPR004154">
    <property type="entry name" value="Anticodon-bd"/>
</dbReference>
<evidence type="ECO:0000313" key="12">
    <source>
        <dbReference type="Proteomes" id="UP000270296"/>
    </source>
</evidence>
<protein>
    <recommendedName>
        <fullName evidence="2">histidine--tRNA ligase</fullName>
        <ecNumber evidence="2">6.1.1.21</ecNumber>
    </recommendedName>
</protein>
<dbReference type="OrthoDB" id="1906957at2759"/>
<dbReference type="CDD" id="cd00859">
    <property type="entry name" value="HisRS_anticodon"/>
    <property type="match status" value="1"/>
</dbReference>
<dbReference type="Gene3D" id="3.30.930.10">
    <property type="entry name" value="Bira Bifunctional Protein, Domain 2"/>
    <property type="match status" value="1"/>
</dbReference>
<sequence>MVVNCFKRHGAETIDTPVFELKDTLTGKYGEEGNKLIYDLEDQGGEMLSLRYDLTVPFARYLAMNKITNIKRYQIAKVYRRDNPSMIRGRYREFYQCDFDIAGVYDPMIPEAECLKIVVEILEELKIGDFIIKLNHKKILDGILAVCKVPTDKFRTVCSSIDKLDKASWDDVELEMVNEKKIDTDIVQKIKSYVCPPALDSSTQLLERFQTDEALQKNSDVVDGLKDVHLLFSYCDIFGISKKVVFDPSLARGIDYYTGCIYEAVLLGMSLDSDNRPQICNGEVPGESTSVGSIAGGGRYDKLVGSLSPKHKQVPCIGVSIGIERIFAVMLQRAEAENRKIRSCETDFFVASAQKNLLKERLRLCRELWDAKYKAEISYKANPRLLDQLQYCEDRGIPYALIIGESELQKGVVKLRHISTREEVFHNA</sequence>
<feature type="domain" description="Aminoacyl-transfer RNA synthetases class-II family profile" evidence="10">
    <location>
        <begin position="1"/>
        <end position="343"/>
    </location>
</feature>
<dbReference type="PANTHER" id="PTHR11476:SF7">
    <property type="entry name" value="HISTIDINE--TRNA LIGASE"/>
    <property type="match status" value="1"/>
</dbReference>
<keyword evidence="7" id="KW-0030">Aminoacyl-tRNA synthetase</keyword>
<dbReference type="Pfam" id="PF03129">
    <property type="entry name" value="HGTP_anticodon"/>
    <property type="match status" value="1"/>
</dbReference>
<feature type="binding site" evidence="9">
    <location>
        <position position="100"/>
    </location>
    <ligand>
        <name>L-histidine</name>
        <dbReference type="ChEBI" id="CHEBI:57595"/>
    </ligand>
</feature>
<reference evidence="13" key="1">
    <citation type="submission" date="2016-06" db="UniProtKB">
        <authorList>
            <consortium name="WormBaseParasite"/>
        </authorList>
    </citation>
    <scope>IDENTIFICATION</scope>
</reference>
<comment type="catalytic activity">
    <reaction evidence="8">
        <text>tRNA(His) + L-histidine + ATP = L-histidyl-tRNA(His) + AMP + diphosphate + H(+)</text>
        <dbReference type="Rhea" id="RHEA:17313"/>
        <dbReference type="Rhea" id="RHEA-COMP:9665"/>
        <dbReference type="Rhea" id="RHEA-COMP:9689"/>
        <dbReference type="ChEBI" id="CHEBI:15378"/>
        <dbReference type="ChEBI" id="CHEBI:30616"/>
        <dbReference type="ChEBI" id="CHEBI:33019"/>
        <dbReference type="ChEBI" id="CHEBI:57595"/>
        <dbReference type="ChEBI" id="CHEBI:78442"/>
        <dbReference type="ChEBI" id="CHEBI:78527"/>
        <dbReference type="ChEBI" id="CHEBI:456215"/>
        <dbReference type="EC" id="6.1.1.21"/>
    </reaction>
</comment>
<dbReference type="GO" id="GO:0005524">
    <property type="term" value="F:ATP binding"/>
    <property type="evidence" value="ECO:0007669"/>
    <property type="project" value="UniProtKB-KW"/>
</dbReference>
<feature type="binding site" evidence="9">
    <location>
        <position position="96"/>
    </location>
    <ligand>
        <name>L-histidine</name>
        <dbReference type="ChEBI" id="CHEBI:57595"/>
    </ligand>
</feature>
<dbReference type="GO" id="GO:0005739">
    <property type="term" value="C:mitochondrion"/>
    <property type="evidence" value="ECO:0007669"/>
    <property type="project" value="TreeGrafter"/>
</dbReference>
<dbReference type="PANTHER" id="PTHR11476">
    <property type="entry name" value="HISTIDYL-TRNA SYNTHETASE"/>
    <property type="match status" value="1"/>
</dbReference>
<accession>A0A183IEH4</accession>
<dbReference type="CDD" id="cd00773">
    <property type="entry name" value="HisRS-like_core"/>
    <property type="match status" value="1"/>
</dbReference>
<dbReference type="GO" id="GO:0003723">
    <property type="term" value="F:RNA binding"/>
    <property type="evidence" value="ECO:0007669"/>
    <property type="project" value="TreeGrafter"/>
</dbReference>
<dbReference type="GO" id="GO:0004821">
    <property type="term" value="F:histidine-tRNA ligase activity"/>
    <property type="evidence" value="ECO:0007669"/>
    <property type="project" value="UniProtKB-EC"/>
</dbReference>
<evidence type="ECO:0000256" key="8">
    <source>
        <dbReference type="ARBA" id="ARBA00047639"/>
    </source>
</evidence>
<comment type="similarity">
    <text evidence="1">Belongs to the class-II aminoacyl-tRNA synthetase family.</text>
</comment>
<dbReference type="SUPFAM" id="SSF55681">
    <property type="entry name" value="Class II aaRS and biotin synthetases"/>
    <property type="match status" value="1"/>
</dbReference>
<evidence type="ECO:0000256" key="7">
    <source>
        <dbReference type="ARBA" id="ARBA00023146"/>
    </source>
</evidence>
<feature type="binding site" evidence="9">
    <location>
        <position position="252"/>
    </location>
    <ligand>
        <name>L-histidine</name>
        <dbReference type="ChEBI" id="CHEBI:57595"/>
    </ligand>
</feature>
<gene>
    <name evidence="11" type="ORF">SBAD_LOCUS2018</name>
</gene>
<name>A0A183IEH4_9BILA</name>
<dbReference type="EMBL" id="UZAM01007048">
    <property type="protein sequence ID" value="VDO96224.1"/>
    <property type="molecule type" value="Genomic_DNA"/>
</dbReference>
<dbReference type="InterPro" id="IPR041715">
    <property type="entry name" value="HisRS-like_core"/>
</dbReference>
<feature type="binding site" evidence="9">
    <location>
        <begin position="53"/>
        <end position="55"/>
    </location>
    <ligand>
        <name>L-histidine</name>
        <dbReference type="ChEBI" id="CHEBI:57595"/>
    </ligand>
</feature>
<dbReference type="GO" id="GO:0032543">
    <property type="term" value="P:mitochondrial translation"/>
    <property type="evidence" value="ECO:0007669"/>
    <property type="project" value="TreeGrafter"/>
</dbReference>
<keyword evidence="5" id="KW-0067">ATP-binding</keyword>
<reference evidence="11 12" key="2">
    <citation type="submission" date="2018-11" db="EMBL/GenBank/DDBJ databases">
        <authorList>
            <consortium name="Pathogen Informatics"/>
        </authorList>
    </citation>
    <scope>NUCLEOTIDE SEQUENCE [LARGE SCALE GENOMIC DNA]</scope>
</reference>